<dbReference type="GO" id="GO:0016715">
    <property type="term" value="F:oxidoreductase activity, acting on paired donors, with incorporation or reduction of molecular oxygen, reduced ascorbate as one donor, and incorporation of one atom of oxygen"/>
    <property type="evidence" value="ECO:0007669"/>
    <property type="project" value="InterPro"/>
</dbReference>
<dbReference type="Proteomes" id="UP000321353">
    <property type="component" value="Chromosome"/>
</dbReference>
<dbReference type="InterPro" id="IPR014784">
    <property type="entry name" value="Cu2_ascorb_mOase-like_C"/>
</dbReference>
<dbReference type="EMBL" id="CP036264">
    <property type="protein sequence ID" value="QEF98771.1"/>
    <property type="molecule type" value="Genomic_DNA"/>
</dbReference>
<evidence type="ECO:0000313" key="5">
    <source>
        <dbReference type="EMBL" id="QEF98771.1"/>
    </source>
</evidence>
<dbReference type="SUPFAM" id="SSF49742">
    <property type="entry name" value="PHM/PNGase F"/>
    <property type="match status" value="2"/>
</dbReference>
<sequence precursor="true">MFRRDRNRTSVRSAIGVLVLVCLGNSFDSRAADHQVLPGALADRIASVTSDPSGAPIVVVFYARPNCRISALQTPRVKQLAQQWRSRGVSVVAVIPPRPDGKAVESFRVGHEWTDAIEHDVEFQFAERFDCHVVPEVLVFDRQGRLRYRGAVNDRYQLGVQQPEAKHRYLVDAVESLIEGQTIAIEQTEPIGCRLRRPRSGEANRLTYFRDVAPIIGRHCQSCHQPGMSGPFALTSYEEVVDWSEMICEVVDQGLMPPWHANPKYGDFSNANVLSSQQKKILKDWVAGGCVRGTQVSQSTSRQPLVRMESDRWESDRWESDRWEIGEPDAVFTSAEFAVPAEGIVEYQYEVFDPGFKDEKWIAAVEIKASNPAVLHHGAVNLVSPSGNSSIRLSGQAVGTPPSVYPLDTAKRLPPGWKLELIRHYQAIGSEQTDRTSIGLKFIDRRDVKKEVETIAMLDFTLMIPAGVEQHRVEMSTRVREDLLLISMYPHMHYRGRDFRYVATYPDGRQQILLDVPRWDFNWQHRYQLREPVRLPAGTTLTAIAHYDNSSNNPFNPDPNADVYYGPDSTDEMFNAFADIVSADQDMTSLKSRSLAWLGNNGVVMAASILGLLSFAFIGRRIA</sequence>
<dbReference type="Pfam" id="PF00578">
    <property type="entry name" value="AhpC-TSA"/>
    <property type="match status" value="1"/>
</dbReference>
<dbReference type="SUPFAM" id="SSF52833">
    <property type="entry name" value="Thioredoxin-like"/>
    <property type="match status" value="1"/>
</dbReference>
<feature type="signal peptide" evidence="3">
    <location>
        <begin position="1"/>
        <end position="31"/>
    </location>
</feature>
<evidence type="ECO:0000259" key="4">
    <source>
        <dbReference type="PROSITE" id="PS51352"/>
    </source>
</evidence>
<dbReference type="KEGG" id="smam:Mal15_28270"/>
<dbReference type="InterPro" id="IPR000866">
    <property type="entry name" value="AhpC/TSA"/>
</dbReference>
<keyword evidence="2" id="KW-0812">Transmembrane</keyword>
<dbReference type="GO" id="GO:0016209">
    <property type="term" value="F:antioxidant activity"/>
    <property type="evidence" value="ECO:0007669"/>
    <property type="project" value="InterPro"/>
</dbReference>
<dbReference type="InterPro" id="IPR036249">
    <property type="entry name" value="Thioredoxin-like_sf"/>
</dbReference>
<dbReference type="PROSITE" id="PS51352">
    <property type="entry name" value="THIOREDOXIN_2"/>
    <property type="match status" value="1"/>
</dbReference>
<name>A0A5B9MBU9_9BACT</name>
<gene>
    <name evidence="5" type="ORF">Mal15_28270</name>
</gene>
<proteinExistence type="predicted"/>
<feature type="chain" id="PRO_5023114567" description="Thioredoxin domain-containing protein" evidence="3">
    <location>
        <begin position="32"/>
        <end position="623"/>
    </location>
</feature>
<keyword evidence="2" id="KW-0472">Membrane</keyword>
<dbReference type="InterPro" id="IPR047262">
    <property type="entry name" value="PRX-like1"/>
</dbReference>
<protein>
    <recommendedName>
        <fullName evidence="4">Thioredoxin domain-containing protein</fullName>
    </recommendedName>
</protein>
<evidence type="ECO:0000313" key="6">
    <source>
        <dbReference type="Proteomes" id="UP000321353"/>
    </source>
</evidence>
<dbReference type="InterPro" id="IPR013766">
    <property type="entry name" value="Thioredoxin_domain"/>
</dbReference>
<organism evidence="5 6">
    <name type="scientific">Stieleria maiorica</name>
    <dbReference type="NCBI Taxonomy" id="2795974"/>
    <lineage>
        <taxon>Bacteria</taxon>
        <taxon>Pseudomonadati</taxon>
        <taxon>Planctomycetota</taxon>
        <taxon>Planctomycetia</taxon>
        <taxon>Pirellulales</taxon>
        <taxon>Pirellulaceae</taxon>
        <taxon>Stieleria</taxon>
    </lineage>
</organism>
<dbReference type="PANTHER" id="PTHR43640:SF1">
    <property type="entry name" value="THIOREDOXIN-DEPENDENT PEROXIREDOXIN"/>
    <property type="match status" value="1"/>
</dbReference>
<feature type="transmembrane region" description="Helical" evidence="2">
    <location>
        <begin position="595"/>
        <end position="618"/>
    </location>
</feature>
<dbReference type="Gene3D" id="3.40.30.10">
    <property type="entry name" value="Glutaredoxin"/>
    <property type="match status" value="1"/>
</dbReference>
<keyword evidence="2" id="KW-1133">Transmembrane helix</keyword>
<evidence type="ECO:0000256" key="3">
    <source>
        <dbReference type="SAM" id="SignalP"/>
    </source>
</evidence>
<keyword evidence="1" id="KW-1015">Disulfide bond</keyword>
<dbReference type="InterPro" id="IPR008977">
    <property type="entry name" value="PHM/PNGase_F_dom_sf"/>
</dbReference>
<dbReference type="PANTHER" id="PTHR43640">
    <property type="entry name" value="OS07G0260300 PROTEIN"/>
    <property type="match status" value="1"/>
</dbReference>
<accession>A0A5B9MBU9</accession>
<evidence type="ECO:0000256" key="1">
    <source>
        <dbReference type="ARBA" id="ARBA00023157"/>
    </source>
</evidence>
<keyword evidence="3" id="KW-0732">Signal</keyword>
<evidence type="ECO:0000256" key="2">
    <source>
        <dbReference type="SAM" id="Phobius"/>
    </source>
</evidence>
<keyword evidence="6" id="KW-1185">Reference proteome</keyword>
<dbReference type="Gene3D" id="2.60.120.230">
    <property type="match status" value="1"/>
</dbReference>
<reference evidence="5 6" key="1">
    <citation type="submission" date="2019-02" db="EMBL/GenBank/DDBJ databases">
        <title>Planctomycetal bacteria perform biofilm scaping via a novel small molecule.</title>
        <authorList>
            <person name="Jeske O."/>
            <person name="Boedeker C."/>
            <person name="Wiegand S."/>
            <person name="Breitling P."/>
            <person name="Kallscheuer N."/>
            <person name="Jogler M."/>
            <person name="Rohde M."/>
            <person name="Petersen J."/>
            <person name="Medema M.H."/>
            <person name="Surup F."/>
            <person name="Jogler C."/>
        </authorList>
    </citation>
    <scope>NUCLEOTIDE SEQUENCE [LARGE SCALE GENOMIC DNA]</scope>
    <source>
        <strain evidence="5 6">Mal15</strain>
    </source>
</reference>
<dbReference type="AlphaFoldDB" id="A0A5B9MBU9"/>
<feature type="domain" description="Thioredoxin" evidence="4">
    <location>
        <begin position="36"/>
        <end position="176"/>
    </location>
</feature>